<evidence type="ECO:0000256" key="2">
    <source>
        <dbReference type="SAM" id="Phobius"/>
    </source>
</evidence>
<dbReference type="InterPro" id="IPR036259">
    <property type="entry name" value="MFS_trans_sf"/>
</dbReference>
<feature type="region of interest" description="Disordered" evidence="1">
    <location>
        <begin position="213"/>
        <end position="246"/>
    </location>
</feature>
<dbReference type="EMBL" id="CP108140">
    <property type="protein sequence ID" value="WTP85292.1"/>
    <property type="molecule type" value="Genomic_DNA"/>
</dbReference>
<dbReference type="PANTHER" id="PTHR23542:SF1">
    <property type="entry name" value="MAJOR FACILITATOR SUPERFAMILY (MFS) PROFILE DOMAIN-CONTAINING PROTEIN"/>
    <property type="match status" value="1"/>
</dbReference>
<keyword evidence="2" id="KW-0472">Membrane</keyword>
<dbReference type="AlphaFoldDB" id="A0AAU1HV36"/>
<dbReference type="Pfam" id="PF07690">
    <property type="entry name" value="MFS_1"/>
    <property type="match status" value="1"/>
</dbReference>
<reference evidence="3" key="1">
    <citation type="submission" date="2022-10" db="EMBL/GenBank/DDBJ databases">
        <title>The complete genomes of actinobacterial strains from the NBC collection.</title>
        <authorList>
            <person name="Joergensen T.S."/>
            <person name="Alvarez Arevalo M."/>
            <person name="Sterndorff E.B."/>
            <person name="Faurdal D."/>
            <person name="Vuksanovic O."/>
            <person name="Mourched A.-S."/>
            <person name="Charusanti P."/>
            <person name="Shaw S."/>
            <person name="Blin K."/>
            <person name="Weber T."/>
        </authorList>
    </citation>
    <scope>NUCLEOTIDE SEQUENCE</scope>
    <source>
        <strain evidence="3">NBC 00180</strain>
    </source>
</reference>
<gene>
    <name evidence="3" type="ORF">OG477_07935</name>
</gene>
<keyword evidence="2" id="KW-0812">Transmembrane</keyword>
<keyword evidence="2" id="KW-1133">Transmembrane helix</keyword>
<feature type="transmembrane region" description="Helical" evidence="2">
    <location>
        <begin position="288"/>
        <end position="308"/>
    </location>
</feature>
<feature type="transmembrane region" description="Helical" evidence="2">
    <location>
        <begin position="339"/>
        <end position="362"/>
    </location>
</feature>
<evidence type="ECO:0000256" key="1">
    <source>
        <dbReference type="SAM" id="MobiDB-lite"/>
    </source>
</evidence>
<evidence type="ECO:0000313" key="3">
    <source>
        <dbReference type="EMBL" id="WTP85292.1"/>
    </source>
</evidence>
<dbReference type="PANTHER" id="PTHR23542">
    <property type="match status" value="1"/>
</dbReference>
<feature type="transmembrane region" description="Helical" evidence="2">
    <location>
        <begin position="56"/>
        <end position="77"/>
    </location>
</feature>
<dbReference type="GO" id="GO:0022857">
    <property type="term" value="F:transmembrane transporter activity"/>
    <property type="evidence" value="ECO:0007669"/>
    <property type="project" value="InterPro"/>
</dbReference>
<proteinExistence type="predicted"/>
<dbReference type="SUPFAM" id="SSF103473">
    <property type="entry name" value="MFS general substrate transporter"/>
    <property type="match status" value="1"/>
</dbReference>
<protein>
    <submittedName>
        <fullName evidence="3">MFS transporter</fullName>
    </submittedName>
</protein>
<feature type="compositionally biased region" description="Basic and acidic residues" evidence="1">
    <location>
        <begin position="220"/>
        <end position="237"/>
    </location>
</feature>
<sequence length="436" mass="43222">MGQTVTTGRRGTSAAYREVIGLTGPMLPVMSFLARLPTATIQFGSVLLVARTSGSLAAAGLTGGALAVGQVACGPLVGRLADRHGQRTVVLVFSLANAVAIAGLVAGALAGLPTALVAVVGAAAGATVPQIGPMARARLVALARRAGARDSTVGAALSFESTLDEVSFVLGPALVGLAAVTAHPGFALGGAAVLVAVCGSGFALHRTAVATRPGPVGASAERRPESVRTRAGRRNDAGADGPVPPHPIPRSIHALRAALALQGAMFGACQAGITALTERLGQPDQAGLVYAAMGVMSAVAGLSMAAVPARLGLAVRWRAATAAAFLLSLPLLWTEGLPALYVTVTVLGVAYAPHLITVFGLTERVVPPARLSEAMAFATSALVGGQALALAVTGRLAESYGPATAFGAASLAAALACAIALTARPASYPGRTATSP</sequence>
<organism evidence="3">
    <name type="scientific">Streptomyces sp. NBC_00180</name>
    <dbReference type="NCBI Taxonomy" id="2903632"/>
    <lineage>
        <taxon>Bacteria</taxon>
        <taxon>Bacillati</taxon>
        <taxon>Actinomycetota</taxon>
        <taxon>Actinomycetes</taxon>
        <taxon>Kitasatosporales</taxon>
        <taxon>Streptomycetaceae</taxon>
        <taxon>Streptomyces</taxon>
    </lineage>
</organism>
<name>A0AAU1HV36_9ACTN</name>
<dbReference type="InterPro" id="IPR011701">
    <property type="entry name" value="MFS"/>
</dbReference>
<feature type="transmembrane region" description="Helical" evidence="2">
    <location>
        <begin position="403"/>
        <end position="423"/>
    </location>
</feature>
<feature type="transmembrane region" description="Helical" evidence="2">
    <location>
        <begin position="374"/>
        <end position="397"/>
    </location>
</feature>
<feature type="transmembrane region" description="Helical" evidence="2">
    <location>
        <begin position="89"/>
        <end position="109"/>
    </location>
</feature>
<accession>A0AAU1HV36</accession>
<dbReference type="Gene3D" id="1.20.1250.20">
    <property type="entry name" value="MFS general substrate transporter like domains"/>
    <property type="match status" value="1"/>
</dbReference>